<keyword evidence="5 7" id="KW-1133">Transmembrane helix</keyword>
<feature type="transmembrane region" description="Helical" evidence="7">
    <location>
        <begin position="377"/>
        <end position="398"/>
    </location>
</feature>
<keyword evidence="3" id="KW-1003">Cell membrane</keyword>
<protein>
    <submittedName>
        <fullName evidence="10">FtsX-like permease family protein</fullName>
    </submittedName>
</protein>
<comment type="subcellular location">
    <subcellularLocation>
        <location evidence="1">Cell membrane</location>
        <topology evidence="1">Multi-pass membrane protein</topology>
    </subcellularLocation>
</comment>
<dbReference type="InterPro" id="IPR025857">
    <property type="entry name" value="MacB_PCD"/>
</dbReference>
<dbReference type="InterPro" id="IPR051447">
    <property type="entry name" value="Lipoprotein-release_system"/>
</dbReference>
<evidence type="ECO:0000256" key="1">
    <source>
        <dbReference type="ARBA" id="ARBA00004651"/>
    </source>
</evidence>
<dbReference type="Pfam" id="PF12704">
    <property type="entry name" value="MacB_PCD"/>
    <property type="match status" value="1"/>
</dbReference>
<evidence type="ECO:0000259" key="8">
    <source>
        <dbReference type="Pfam" id="PF02687"/>
    </source>
</evidence>
<evidence type="ECO:0000256" key="6">
    <source>
        <dbReference type="ARBA" id="ARBA00023136"/>
    </source>
</evidence>
<keyword evidence="11" id="KW-1185">Reference proteome</keyword>
<organism evidence="10 11">
    <name type="scientific">Agaribacter flavus</name>
    <dbReference type="NCBI Taxonomy" id="1902781"/>
    <lineage>
        <taxon>Bacteria</taxon>
        <taxon>Pseudomonadati</taxon>
        <taxon>Pseudomonadota</taxon>
        <taxon>Gammaproteobacteria</taxon>
        <taxon>Alteromonadales</taxon>
        <taxon>Alteromonadaceae</taxon>
        <taxon>Agaribacter</taxon>
    </lineage>
</organism>
<dbReference type="PANTHER" id="PTHR30489:SF0">
    <property type="entry name" value="LIPOPROTEIN-RELEASING SYSTEM TRANSMEMBRANE PROTEIN LOLE"/>
    <property type="match status" value="1"/>
</dbReference>
<dbReference type="Pfam" id="PF02687">
    <property type="entry name" value="FtsX"/>
    <property type="match status" value="1"/>
</dbReference>
<dbReference type="PANTHER" id="PTHR30489">
    <property type="entry name" value="LIPOPROTEIN-RELEASING SYSTEM TRANSMEMBRANE PROTEIN LOLE"/>
    <property type="match status" value="1"/>
</dbReference>
<evidence type="ECO:0000259" key="9">
    <source>
        <dbReference type="Pfam" id="PF12704"/>
    </source>
</evidence>
<feature type="transmembrane region" description="Helical" evidence="7">
    <location>
        <begin position="271"/>
        <end position="293"/>
    </location>
</feature>
<evidence type="ECO:0000256" key="7">
    <source>
        <dbReference type="SAM" id="Phobius"/>
    </source>
</evidence>
<evidence type="ECO:0000256" key="3">
    <source>
        <dbReference type="ARBA" id="ARBA00022475"/>
    </source>
</evidence>
<keyword evidence="4 7" id="KW-0812">Transmembrane</keyword>
<accession>A0ABV7FMV9</accession>
<evidence type="ECO:0000256" key="5">
    <source>
        <dbReference type="ARBA" id="ARBA00022989"/>
    </source>
</evidence>
<evidence type="ECO:0000256" key="2">
    <source>
        <dbReference type="ARBA" id="ARBA00005236"/>
    </source>
</evidence>
<keyword evidence="6 7" id="KW-0472">Membrane</keyword>
<feature type="transmembrane region" description="Helical" evidence="7">
    <location>
        <begin position="327"/>
        <end position="346"/>
    </location>
</feature>
<dbReference type="InterPro" id="IPR003838">
    <property type="entry name" value="ABC3_permease_C"/>
</dbReference>
<sequence>MTYFVKLLAQGFQASQGQGFIRFVSKMSSIGVGLGCAALIILLSVMNGFENELRSKLLNLVPHAEFIQVGDQGIYLPDDAKSRLRDDPRLKQVFQLNKATALLQSGNKIKSAEVTGMNERYHAAKYAKVFDFSVLSPRQTESENDLEILLGIEVMNALDLQEGDKVQLLLPQTNQELSFKTPISAWFTVVGAVSLGGELDNFVAFVDNDDLAQLLNLHSPNSTHVEFQLHDPFLAQSFVREHGYQFDQAIYMSSWFLSKGHLYHDIQLVRVVIYIVLFLLICIACFNVVSSLVMSVKEKSKAIAILKTMGATQAQIRQIFILKGIRSTFIGALIGCCVGTLLSVYLPNIVNAVENLTGWTVLDAGIYFTSTIPSKVIWWNVLLTFSVAVTIGLFATLYPASKAANMQPTAHLS</sequence>
<feature type="transmembrane region" description="Helical" evidence="7">
    <location>
        <begin position="30"/>
        <end position="49"/>
    </location>
</feature>
<dbReference type="Proteomes" id="UP001595478">
    <property type="component" value="Unassembled WGS sequence"/>
</dbReference>
<comment type="similarity">
    <text evidence="2">Belongs to the ABC-4 integral membrane protein family. LolC/E subfamily.</text>
</comment>
<proteinExistence type="inferred from homology"/>
<evidence type="ECO:0000313" key="10">
    <source>
        <dbReference type="EMBL" id="MFC3121652.1"/>
    </source>
</evidence>
<evidence type="ECO:0000256" key="4">
    <source>
        <dbReference type="ARBA" id="ARBA00022692"/>
    </source>
</evidence>
<feature type="domain" description="ABC3 transporter permease C-terminal" evidence="8">
    <location>
        <begin position="275"/>
        <end position="408"/>
    </location>
</feature>
<gene>
    <name evidence="10" type="ORF">ACFOHL_08465</name>
</gene>
<evidence type="ECO:0000313" key="11">
    <source>
        <dbReference type="Proteomes" id="UP001595478"/>
    </source>
</evidence>
<feature type="domain" description="MacB-like periplasmic core" evidence="9">
    <location>
        <begin position="30"/>
        <end position="229"/>
    </location>
</feature>
<dbReference type="RefSeq" id="WP_376919787.1">
    <property type="nucleotide sequence ID" value="NZ_JBHRSW010000014.1"/>
</dbReference>
<name>A0ABV7FMV9_9ALTE</name>
<reference evidence="11" key="1">
    <citation type="journal article" date="2019" name="Int. J. Syst. Evol. Microbiol.">
        <title>The Global Catalogue of Microorganisms (GCM) 10K type strain sequencing project: providing services to taxonomists for standard genome sequencing and annotation.</title>
        <authorList>
            <consortium name="The Broad Institute Genomics Platform"/>
            <consortium name="The Broad Institute Genome Sequencing Center for Infectious Disease"/>
            <person name="Wu L."/>
            <person name="Ma J."/>
        </authorList>
    </citation>
    <scope>NUCLEOTIDE SEQUENCE [LARGE SCALE GENOMIC DNA]</scope>
    <source>
        <strain evidence="11">KCTC 52473</strain>
    </source>
</reference>
<dbReference type="EMBL" id="JBHRSW010000014">
    <property type="protein sequence ID" value="MFC3121652.1"/>
    <property type="molecule type" value="Genomic_DNA"/>
</dbReference>
<comment type="caution">
    <text evidence="10">The sequence shown here is derived from an EMBL/GenBank/DDBJ whole genome shotgun (WGS) entry which is preliminary data.</text>
</comment>